<feature type="compositionally biased region" description="Basic and acidic residues" evidence="1">
    <location>
        <begin position="135"/>
        <end position="152"/>
    </location>
</feature>
<feature type="region of interest" description="Disordered" evidence="1">
    <location>
        <begin position="124"/>
        <end position="168"/>
    </location>
</feature>
<dbReference type="EMBL" id="JAYKXP010000047">
    <property type="protein sequence ID" value="KAK7037340.1"/>
    <property type="molecule type" value="Genomic_DNA"/>
</dbReference>
<keyword evidence="3" id="KW-1185">Reference proteome</keyword>
<name>A0AAW0CET9_9AGAR</name>
<comment type="caution">
    <text evidence="2">The sequence shown here is derived from an EMBL/GenBank/DDBJ whole genome shotgun (WGS) entry which is preliminary data.</text>
</comment>
<feature type="region of interest" description="Disordered" evidence="1">
    <location>
        <begin position="52"/>
        <end position="77"/>
    </location>
</feature>
<reference evidence="2 3" key="1">
    <citation type="submission" date="2024-01" db="EMBL/GenBank/DDBJ databases">
        <title>A draft genome for a cacao thread blight-causing isolate of Paramarasmius palmivorus.</title>
        <authorList>
            <person name="Baruah I.K."/>
            <person name="Bukari Y."/>
            <person name="Amoako-Attah I."/>
            <person name="Meinhardt L.W."/>
            <person name="Bailey B.A."/>
            <person name="Cohen S.P."/>
        </authorList>
    </citation>
    <scope>NUCLEOTIDE SEQUENCE [LARGE SCALE GENOMIC DNA]</scope>
    <source>
        <strain evidence="2 3">GH-12</strain>
    </source>
</reference>
<gene>
    <name evidence="2" type="ORF">VNI00_011090</name>
</gene>
<feature type="compositionally biased region" description="Basic and acidic residues" evidence="1">
    <location>
        <begin position="52"/>
        <end position="69"/>
    </location>
</feature>
<dbReference type="Proteomes" id="UP001383192">
    <property type="component" value="Unassembled WGS sequence"/>
</dbReference>
<evidence type="ECO:0000313" key="2">
    <source>
        <dbReference type="EMBL" id="KAK7037340.1"/>
    </source>
</evidence>
<proteinExistence type="predicted"/>
<sequence>MSQHDLQDLMERTTSMKDPDRQRRTHSDEAAITFIKSLSLREKFEMNARIREENSARRRKTLEHARDPTKPAGSPVASYVDITSEEWGQIVESKSLFERLKIYMSDTVLARVKKWIGFEGQRAENMPQTGSESPAHFDHHNSKELKRLHLVDKPSPFPTHRYQPQDLP</sequence>
<protein>
    <submittedName>
        <fullName evidence="2">Uncharacterized protein</fullName>
    </submittedName>
</protein>
<dbReference type="AlphaFoldDB" id="A0AAW0CET9"/>
<evidence type="ECO:0000256" key="1">
    <source>
        <dbReference type="SAM" id="MobiDB-lite"/>
    </source>
</evidence>
<feature type="region of interest" description="Disordered" evidence="1">
    <location>
        <begin position="1"/>
        <end position="28"/>
    </location>
</feature>
<organism evidence="2 3">
    <name type="scientific">Paramarasmius palmivorus</name>
    <dbReference type="NCBI Taxonomy" id="297713"/>
    <lineage>
        <taxon>Eukaryota</taxon>
        <taxon>Fungi</taxon>
        <taxon>Dikarya</taxon>
        <taxon>Basidiomycota</taxon>
        <taxon>Agaricomycotina</taxon>
        <taxon>Agaricomycetes</taxon>
        <taxon>Agaricomycetidae</taxon>
        <taxon>Agaricales</taxon>
        <taxon>Marasmiineae</taxon>
        <taxon>Marasmiaceae</taxon>
        <taxon>Paramarasmius</taxon>
    </lineage>
</organism>
<accession>A0AAW0CET9</accession>
<evidence type="ECO:0000313" key="3">
    <source>
        <dbReference type="Proteomes" id="UP001383192"/>
    </source>
</evidence>